<dbReference type="Pfam" id="PF14144">
    <property type="entry name" value="DOG1"/>
    <property type="match status" value="1"/>
</dbReference>
<proteinExistence type="predicted"/>
<feature type="domain" description="DOG1" evidence="1">
    <location>
        <begin position="7"/>
        <end position="245"/>
    </location>
</feature>
<reference evidence="2 3" key="1">
    <citation type="journal article" date="2018" name="Mol. Plant">
        <title>The genome of Artemisia annua provides insight into the evolution of Asteraceae family and artemisinin biosynthesis.</title>
        <authorList>
            <person name="Shen Q."/>
            <person name="Zhang L."/>
            <person name="Liao Z."/>
            <person name="Wang S."/>
            <person name="Yan T."/>
            <person name="Shi P."/>
            <person name="Liu M."/>
            <person name="Fu X."/>
            <person name="Pan Q."/>
            <person name="Wang Y."/>
            <person name="Lv Z."/>
            <person name="Lu X."/>
            <person name="Zhang F."/>
            <person name="Jiang W."/>
            <person name="Ma Y."/>
            <person name="Chen M."/>
            <person name="Hao X."/>
            <person name="Li L."/>
            <person name="Tang Y."/>
            <person name="Lv G."/>
            <person name="Zhou Y."/>
            <person name="Sun X."/>
            <person name="Brodelius P.E."/>
            <person name="Rose J.K.C."/>
            <person name="Tang K."/>
        </authorList>
    </citation>
    <scope>NUCLEOTIDE SEQUENCE [LARGE SCALE GENOMIC DNA]</scope>
    <source>
        <strain evidence="3">cv. Huhao1</strain>
        <tissue evidence="2">Leaf</tissue>
    </source>
</reference>
<evidence type="ECO:0000259" key="1">
    <source>
        <dbReference type="PROSITE" id="PS51806"/>
    </source>
</evidence>
<gene>
    <name evidence="2" type="ORF">CTI12_AA597850</name>
</gene>
<dbReference type="OrthoDB" id="1897224at2759"/>
<dbReference type="InterPro" id="IPR051886">
    <property type="entry name" value="Seed_Dev/Stress_Resp_Reg"/>
</dbReference>
<dbReference type="STRING" id="35608.A0A2U1KIP3"/>
<dbReference type="EMBL" id="PKPP01017861">
    <property type="protein sequence ID" value="PWA36644.1"/>
    <property type="molecule type" value="Genomic_DNA"/>
</dbReference>
<dbReference type="GO" id="GO:0006351">
    <property type="term" value="P:DNA-templated transcription"/>
    <property type="evidence" value="ECO:0007669"/>
    <property type="project" value="InterPro"/>
</dbReference>
<keyword evidence="3" id="KW-1185">Reference proteome</keyword>
<evidence type="ECO:0000313" key="2">
    <source>
        <dbReference type="EMBL" id="PWA36644.1"/>
    </source>
</evidence>
<dbReference type="AlphaFoldDB" id="A0A2U1KIP3"/>
<name>A0A2U1KIP3_ARTAN</name>
<comment type="caution">
    <text evidence="2">The sequence shown here is derived from an EMBL/GenBank/DDBJ whole genome shotgun (WGS) entry which is preliminary data.</text>
</comment>
<dbReference type="PROSITE" id="PS51806">
    <property type="entry name" value="DOG1"/>
    <property type="match status" value="1"/>
</dbReference>
<sequence length="268" mass="30168">MAKQLKHQQAQCYYQNWVTQQRLDLDELLQALTNSPNDNDFLQLITKKIINHFENYNTARALLAKHDGPSFMAPTWGTTFENSFLWIGGCRPSMIIRLVYALCGSQLNAHLEEFLEGVRFGNLGDISSSQLKGIDNLHAKTLKDEDKLTSEMATLQERVADEPLVLLANDCTQVGESSHGEDVERAMDTHALDLYGALIEADKLRLNVLKDIIDILTPLQAVELLVASKKLHLSLHEWSKRRDIQMGVTQLLNTNTPSSSNDTTQSHK</sequence>
<dbReference type="PANTHER" id="PTHR46354">
    <property type="entry name" value="DOG1 DOMAIN-CONTAINING PROTEIN"/>
    <property type="match status" value="1"/>
</dbReference>
<dbReference type="InterPro" id="IPR025422">
    <property type="entry name" value="TGA_domain"/>
</dbReference>
<dbReference type="PANTHER" id="PTHR46354:SF7">
    <property type="entry name" value="PROTEIN DOG1-LIKE 1"/>
    <property type="match status" value="1"/>
</dbReference>
<organism evidence="2 3">
    <name type="scientific">Artemisia annua</name>
    <name type="common">Sweet wormwood</name>
    <dbReference type="NCBI Taxonomy" id="35608"/>
    <lineage>
        <taxon>Eukaryota</taxon>
        <taxon>Viridiplantae</taxon>
        <taxon>Streptophyta</taxon>
        <taxon>Embryophyta</taxon>
        <taxon>Tracheophyta</taxon>
        <taxon>Spermatophyta</taxon>
        <taxon>Magnoliopsida</taxon>
        <taxon>eudicotyledons</taxon>
        <taxon>Gunneridae</taxon>
        <taxon>Pentapetalae</taxon>
        <taxon>asterids</taxon>
        <taxon>campanulids</taxon>
        <taxon>Asterales</taxon>
        <taxon>Asteraceae</taxon>
        <taxon>Asteroideae</taxon>
        <taxon>Anthemideae</taxon>
        <taxon>Artemisiinae</taxon>
        <taxon>Artemisia</taxon>
    </lineage>
</organism>
<evidence type="ECO:0000313" key="3">
    <source>
        <dbReference type="Proteomes" id="UP000245207"/>
    </source>
</evidence>
<protein>
    <submittedName>
        <fullName evidence="2">Transcription factor TGA like domain-containing protein</fullName>
    </submittedName>
</protein>
<dbReference type="Proteomes" id="UP000245207">
    <property type="component" value="Unassembled WGS sequence"/>
</dbReference>
<accession>A0A2U1KIP3</accession>
<dbReference type="GO" id="GO:0043565">
    <property type="term" value="F:sequence-specific DNA binding"/>
    <property type="evidence" value="ECO:0007669"/>
    <property type="project" value="InterPro"/>
</dbReference>